<dbReference type="InterPro" id="IPR025554">
    <property type="entry name" value="DUF4140"/>
</dbReference>
<proteinExistence type="predicted"/>
<evidence type="ECO:0000256" key="2">
    <source>
        <dbReference type="SAM" id="MobiDB-lite"/>
    </source>
</evidence>
<dbReference type="EMBL" id="JBHSBB010000012">
    <property type="protein sequence ID" value="MFC4033313.1"/>
    <property type="molecule type" value="Genomic_DNA"/>
</dbReference>
<dbReference type="InterPro" id="IPR011935">
    <property type="entry name" value="CHP02231"/>
</dbReference>
<dbReference type="NCBIfam" id="TIGR02231">
    <property type="entry name" value="mucoidy inhibitor MuiA family protein"/>
    <property type="match status" value="1"/>
</dbReference>
<feature type="domain" description="DUF4140" evidence="4">
    <location>
        <begin position="27"/>
        <end position="146"/>
    </location>
</feature>
<dbReference type="PANTHER" id="PTHR31005">
    <property type="entry name" value="DUF4139 DOMAIN-CONTAINING PROTEIN"/>
    <property type="match status" value="1"/>
</dbReference>
<sequence length="561" mass="60824">MAVTRPSAESAPVPTTEDPYALPVTAVTCMEDRAQIERTGLVQLVAGVGRLRIGPVTPLTVDRSLRAEFPAGDGPPGTGFSEPASDTPRMTGARVLDARVVRMYTPTPPGEPGRDASGLRREVHALEREIEDARQLRQRLDNSLAVIGQAKADLYRDIVQGAGAGDADPERWTDRLERIEQAAEPRIEEADRLRRRVHDLEEELLEARQALTAVESEPQQLTAFVDLVIEAERAGPAELRVTNLVPCALWRPAYRATLAADRRSVLLETDAFVWQDTGEDWSGVRLSLSTARPTLAASPPALTEDVLTLRERSSEERRTVEVDLREEEIRTVGGESAAETVGAAALPGLQDGGAVRVLTAPRPVDIPSDRRPHRVPLSSFSAPCQVENMCVPELSPLVAATARFANSAGHVLLAGPVELVRGGGFVGRGELAFAGLGEEVRLAFGSEDTFRVVRHLEESRETAGLAGINQRTVITRRLRLFVSRLDAPEPGGEVELVIRERVPVSEVSAVEVRVRTESSVPAPDEVDADGMVRYRLRLGPGERREIGLVYDLTASSGVTGL</sequence>
<dbReference type="PANTHER" id="PTHR31005:SF8">
    <property type="entry name" value="DUF4139 DOMAIN-CONTAINING PROTEIN"/>
    <property type="match status" value="1"/>
</dbReference>
<evidence type="ECO:0000259" key="3">
    <source>
        <dbReference type="Pfam" id="PF13598"/>
    </source>
</evidence>
<name>A0ABV8HQ71_9ACTN</name>
<organism evidence="5 6">
    <name type="scientific">Streptomyces polygonati</name>
    <dbReference type="NCBI Taxonomy" id="1617087"/>
    <lineage>
        <taxon>Bacteria</taxon>
        <taxon>Bacillati</taxon>
        <taxon>Actinomycetota</taxon>
        <taxon>Actinomycetes</taxon>
        <taxon>Kitasatosporales</taxon>
        <taxon>Streptomycetaceae</taxon>
        <taxon>Streptomyces</taxon>
    </lineage>
</organism>
<dbReference type="Proteomes" id="UP001595765">
    <property type="component" value="Unassembled WGS sequence"/>
</dbReference>
<reference evidence="6" key="1">
    <citation type="journal article" date="2019" name="Int. J. Syst. Evol. Microbiol.">
        <title>The Global Catalogue of Microorganisms (GCM) 10K type strain sequencing project: providing services to taxonomists for standard genome sequencing and annotation.</title>
        <authorList>
            <consortium name="The Broad Institute Genomics Platform"/>
            <consortium name="The Broad Institute Genome Sequencing Center for Infectious Disease"/>
            <person name="Wu L."/>
            <person name="Ma J."/>
        </authorList>
    </citation>
    <scope>NUCLEOTIDE SEQUENCE [LARGE SCALE GENOMIC DNA]</scope>
    <source>
        <strain evidence="6">CGMCC 4.7237</strain>
    </source>
</reference>
<gene>
    <name evidence="5" type="ORF">ACFO3J_17715</name>
</gene>
<dbReference type="Pfam" id="PF13598">
    <property type="entry name" value="DUF4139"/>
    <property type="match status" value="1"/>
</dbReference>
<evidence type="ECO:0000259" key="4">
    <source>
        <dbReference type="Pfam" id="PF13600"/>
    </source>
</evidence>
<protein>
    <submittedName>
        <fullName evidence="5">Mucoidy inhibitor MuiA family protein</fullName>
    </submittedName>
</protein>
<feature type="domain" description="DUF4139" evidence="3">
    <location>
        <begin position="239"/>
        <end position="554"/>
    </location>
</feature>
<evidence type="ECO:0000256" key="1">
    <source>
        <dbReference type="SAM" id="Coils"/>
    </source>
</evidence>
<keyword evidence="1" id="KW-0175">Coiled coil</keyword>
<feature type="coiled-coil region" evidence="1">
    <location>
        <begin position="190"/>
        <end position="217"/>
    </location>
</feature>
<evidence type="ECO:0000313" key="6">
    <source>
        <dbReference type="Proteomes" id="UP001595765"/>
    </source>
</evidence>
<dbReference type="InterPro" id="IPR037291">
    <property type="entry name" value="DUF4139"/>
</dbReference>
<evidence type="ECO:0000313" key="5">
    <source>
        <dbReference type="EMBL" id="MFC4033313.1"/>
    </source>
</evidence>
<keyword evidence="6" id="KW-1185">Reference proteome</keyword>
<dbReference type="Pfam" id="PF13600">
    <property type="entry name" value="DUF4140"/>
    <property type="match status" value="1"/>
</dbReference>
<accession>A0ABV8HQ71</accession>
<dbReference type="RefSeq" id="WP_386430406.1">
    <property type="nucleotide sequence ID" value="NZ_JBHSBB010000012.1"/>
</dbReference>
<feature type="region of interest" description="Disordered" evidence="2">
    <location>
        <begin position="67"/>
        <end position="89"/>
    </location>
</feature>
<comment type="caution">
    <text evidence="5">The sequence shown here is derived from an EMBL/GenBank/DDBJ whole genome shotgun (WGS) entry which is preliminary data.</text>
</comment>
<feature type="coiled-coil region" evidence="1">
    <location>
        <begin position="116"/>
        <end position="146"/>
    </location>
</feature>